<dbReference type="PROSITE" id="PS50887">
    <property type="entry name" value="GGDEF"/>
    <property type="match status" value="1"/>
</dbReference>
<keyword evidence="1" id="KW-1133">Transmembrane helix</keyword>
<dbReference type="PANTHER" id="PTHR45138">
    <property type="entry name" value="REGULATORY COMPONENTS OF SENSORY TRANSDUCTION SYSTEM"/>
    <property type="match status" value="1"/>
</dbReference>
<feature type="transmembrane region" description="Helical" evidence="1">
    <location>
        <begin position="83"/>
        <end position="106"/>
    </location>
</feature>
<keyword evidence="1" id="KW-0472">Membrane</keyword>
<feature type="transmembrane region" description="Helical" evidence="1">
    <location>
        <begin position="42"/>
        <end position="63"/>
    </location>
</feature>
<dbReference type="InterPro" id="IPR043128">
    <property type="entry name" value="Rev_trsase/Diguanyl_cyclase"/>
</dbReference>
<accession>A0A841YDG7</accession>
<feature type="transmembrane region" description="Helical" evidence="1">
    <location>
        <begin position="118"/>
        <end position="137"/>
    </location>
</feature>
<evidence type="ECO:0000313" key="3">
    <source>
        <dbReference type="EMBL" id="MBC1398197.1"/>
    </source>
</evidence>
<feature type="transmembrane region" description="Helical" evidence="1">
    <location>
        <begin position="174"/>
        <end position="194"/>
    </location>
</feature>
<dbReference type="Proteomes" id="UP000571128">
    <property type="component" value="Unassembled WGS sequence"/>
</dbReference>
<organism evidence="3 4">
    <name type="scientific">Listeria fleischmannii</name>
    <dbReference type="NCBI Taxonomy" id="1069827"/>
    <lineage>
        <taxon>Bacteria</taxon>
        <taxon>Bacillati</taxon>
        <taxon>Bacillota</taxon>
        <taxon>Bacilli</taxon>
        <taxon>Bacillales</taxon>
        <taxon>Listeriaceae</taxon>
        <taxon>Listeria</taxon>
    </lineage>
</organism>
<evidence type="ECO:0000256" key="1">
    <source>
        <dbReference type="SAM" id="Phobius"/>
    </source>
</evidence>
<dbReference type="GO" id="GO:0043709">
    <property type="term" value="P:cell adhesion involved in single-species biofilm formation"/>
    <property type="evidence" value="ECO:0007669"/>
    <property type="project" value="TreeGrafter"/>
</dbReference>
<dbReference type="InterPro" id="IPR050469">
    <property type="entry name" value="Diguanylate_Cyclase"/>
</dbReference>
<dbReference type="Gene3D" id="3.30.70.270">
    <property type="match status" value="1"/>
</dbReference>
<name>A0A841YDG7_9LIST</name>
<dbReference type="SUPFAM" id="SSF55073">
    <property type="entry name" value="Nucleotide cyclase"/>
    <property type="match status" value="1"/>
</dbReference>
<evidence type="ECO:0000313" key="4">
    <source>
        <dbReference type="Proteomes" id="UP000571128"/>
    </source>
</evidence>
<reference evidence="3 4" key="1">
    <citation type="submission" date="2020-03" db="EMBL/GenBank/DDBJ databases">
        <title>Soil Listeria distribution.</title>
        <authorList>
            <person name="Liao J."/>
            <person name="Wiedmann M."/>
        </authorList>
    </citation>
    <scope>NUCLEOTIDE SEQUENCE [LARGE SCALE GENOMIC DNA]</scope>
    <source>
        <strain evidence="3 4">FSL L7-1645</strain>
    </source>
</reference>
<feature type="transmembrane region" description="Helical" evidence="1">
    <location>
        <begin position="143"/>
        <end position="162"/>
    </location>
</feature>
<dbReference type="NCBIfam" id="TIGR00254">
    <property type="entry name" value="GGDEF"/>
    <property type="match status" value="1"/>
</dbReference>
<dbReference type="InterPro" id="IPR029787">
    <property type="entry name" value="Nucleotide_cyclase"/>
</dbReference>
<dbReference type="RefSeq" id="WP_007543760.1">
    <property type="nucleotide sequence ID" value="NZ_JAARPY010000004.1"/>
</dbReference>
<protein>
    <submittedName>
        <fullName evidence="3">GGDEF domain-containing protein</fullName>
    </submittedName>
</protein>
<comment type="caution">
    <text evidence="3">The sequence shown here is derived from an EMBL/GenBank/DDBJ whole genome shotgun (WGS) entry which is preliminary data.</text>
</comment>
<dbReference type="GO" id="GO:0052621">
    <property type="term" value="F:diguanylate cyclase activity"/>
    <property type="evidence" value="ECO:0007669"/>
    <property type="project" value="TreeGrafter"/>
</dbReference>
<dbReference type="CDD" id="cd01949">
    <property type="entry name" value="GGDEF"/>
    <property type="match status" value="1"/>
</dbReference>
<dbReference type="InterPro" id="IPR000160">
    <property type="entry name" value="GGDEF_dom"/>
</dbReference>
<dbReference type="GO" id="GO:1902201">
    <property type="term" value="P:negative regulation of bacterial-type flagellum-dependent cell motility"/>
    <property type="evidence" value="ECO:0007669"/>
    <property type="project" value="TreeGrafter"/>
</dbReference>
<dbReference type="EMBL" id="JAARPY010000004">
    <property type="protein sequence ID" value="MBC1398197.1"/>
    <property type="molecule type" value="Genomic_DNA"/>
</dbReference>
<feature type="domain" description="GGDEF" evidence="2">
    <location>
        <begin position="238"/>
        <end position="375"/>
    </location>
</feature>
<dbReference type="Pfam" id="PF00990">
    <property type="entry name" value="GGDEF"/>
    <property type="match status" value="1"/>
</dbReference>
<dbReference type="AlphaFoldDB" id="A0A841YDG7"/>
<sequence>MSNQFDAYIDSISTFLAILFIQGIVFRKLREVKPNWFLNRRTVLLLNILLGIYYGLIGIYFIWRGELDSATVIYTNMRMNILLITALFGGRVPVSIAYSIMVLGRIILDGFSPHDLKFILLLTGFFLICFIVANFKLNLFKKYVIVFSCAIPVLAYYYFTDFGSRTILSYGEAMIYYSLFMATSALLFAASNYIDKSNKTMFQLRNSAMTDMLTNLPNIRYFLNTFEKYFLTSSKKRRPLSLIIIDIDHFKQINDLHGHQAGNTVLSQFSAILKNHFLPKQALISRIGGEEFSILLPNITLAESTQIAEIIRSEIERAVFPYNPKSGNVTISLGVSCHNDVNVFYKTKENLFEAADQALYSAKQGGRNQVQAARKEFQNV</sequence>
<gene>
    <name evidence="3" type="ORF">HB844_04855</name>
</gene>
<dbReference type="PANTHER" id="PTHR45138:SF9">
    <property type="entry name" value="DIGUANYLATE CYCLASE DGCM-RELATED"/>
    <property type="match status" value="1"/>
</dbReference>
<keyword evidence="1" id="KW-0812">Transmembrane</keyword>
<feature type="transmembrane region" description="Helical" evidence="1">
    <location>
        <begin position="12"/>
        <end position="30"/>
    </location>
</feature>
<dbReference type="FunFam" id="3.30.70.270:FF:000001">
    <property type="entry name" value="Diguanylate cyclase domain protein"/>
    <property type="match status" value="1"/>
</dbReference>
<evidence type="ECO:0000259" key="2">
    <source>
        <dbReference type="PROSITE" id="PS50887"/>
    </source>
</evidence>
<dbReference type="GO" id="GO:0005886">
    <property type="term" value="C:plasma membrane"/>
    <property type="evidence" value="ECO:0007669"/>
    <property type="project" value="TreeGrafter"/>
</dbReference>
<dbReference type="SMART" id="SM00267">
    <property type="entry name" value="GGDEF"/>
    <property type="match status" value="1"/>
</dbReference>
<proteinExistence type="predicted"/>